<reference evidence="3" key="1">
    <citation type="journal article" date="2017" name="Genome Biol. Evol.">
        <title>The complete genome sequence of the phytopathogenic fungus Sclerotinia sclerotiorum reveals insights into the genome architecture of broad host range pathogens.</title>
        <authorList>
            <person name="Derbyshire M."/>
            <person name="Denton-Giles M."/>
            <person name="Hegedus D."/>
            <person name="Seifbarghy S."/>
            <person name="Rollins J."/>
            <person name="van Kan J."/>
            <person name="Seidl M.F."/>
            <person name="Faino L."/>
            <person name="Mbengue M."/>
            <person name="Navaud O."/>
            <person name="Raffaele S."/>
            <person name="Hammond-Kosack K."/>
            <person name="Heard S."/>
            <person name="Oliver R."/>
        </authorList>
    </citation>
    <scope>NUCLEOTIDE SEQUENCE [LARGE SCALE GENOMIC DNA]</scope>
    <source>
        <strain evidence="3">ATCC 18683 / 1980 / Ss-1</strain>
    </source>
</reference>
<dbReference type="RefSeq" id="XP_001587292.1">
    <property type="nucleotide sequence ID" value="XM_001587242.1"/>
</dbReference>
<dbReference type="VEuPathDB" id="FungiDB:sscle_05g042810"/>
<accession>A0A1D9Q3H7</accession>
<gene>
    <name evidence="2" type="ORF">sscle_05g042810</name>
</gene>
<feature type="region of interest" description="Disordered" evidence="1">
    <location>
        <begin position="69"/>
        <end position="116"/>
    </location>
</feature>
<feature type="region of interest" description="Disordered" evidence="1">
    <location>
        <begin position="315"/>
        <end position="344"/>
    </location>
</feature>
<sequence length="368" mass="41331">MSNYHGDHISRSRSKVKPVFKKLIQSEKNSLDLDRSAAEQQDALGIFDYGTGYSSRSSYDIAYNSREGGRRGFHARSTSGTSQFSTTTSGSGPRSGPFVHPFQQTPRPYTPPLGASYQNSIRESEATNSSPALTEDEDQLRHTFRSTANLANQANSMSGSTNPLLQQTLRIQTKLPPTSSRLALATSRTSLSLTPEVPSPLDTMSPTTPAIRRSMEGFRIRSRSDVDNRLRSETIQEARRKFQEKEKAKEEKAAREEIRAMEKKQQKEARQIERGHRRSSASDNLPTRTKRSKSDLTIHEKSEGLYGQSYNTATISTPPFLSEEHGSPGGRSHTTMSNTKKKTHSAWTKLMMWLRTRFLRLGKKTSRK</sequence>
<evidence type="ECO:0000313" key="3">
    <source>
        <dbReference type="Proteomes" id="UP000177798"/>
    </source>
</evidence>
<dbReference type="AlphaFoldDB" id="A0A1D9Q3H7"/>
<proteinExistence type="predicted"/>
<feature type="compositionally biased region" description="Basic and acidic residues" evidence="1">
    <location>
        <begin position="239"/>
        <end position="274"/>
    </location>
</feature>
<dbReference type="Proteomes" id="UP000177798">
    <property type="component" value="Chromosome 5"/>
</dbReference>
<dbReference type="EMBL" id="CP017818">
    <property type="protein sequence ID" value="APA09511.1"/>
    <property type="molecule type" value="Genomic_DNA"/>
</dbReference>
<feature type="region of interest" description="Disordered" evidence="1">
    <location>
        <begin position="239"/>
        <end position="303"/>
    </location>
</feature>
<feature type="compositionally biased region" description="Low complexity" evidence="1">
    <location>
        <begin position="77"/>
        <end position="97"/>
    </location>
</feature>
<evidence type="ECO:0000313" key="2">
    <source>
        <dbReference type="EMBL" id="APA09511.1"/>
    </source>
</evidence>
<organism evidence="2 3">
    <name type="scientific">Sclerotinia sclerotiorum (strain ATCC 18683 / 1980 / Ss-1)</name>
    <name type="common">White mold</name>
    <name type="synonym">Whetzelinia sclerotiorum</name>
    <dbReference type="NCBI Taxonomy" id="665079"/>
    <lineage>
        <taxon>Eukaryota</taxon>
        <taxon>Fungi</taxon>
        <taxon>Dikarya</taxon>
        <taxon>Ascomycota</taxon>
        <taxon>Pezizomycotina</taxon>
        <taxon>Leotiomycetes</taxon>
        <taxon>Helotiales</taxon>
        <taxon>Sclerotiniaceae</taxon>
        <taxon>Sclerotinia</taxon>
    </lineage>
</organism>
<dbReference type="OrthoDB" id="5377213at2759"/>
<protein>
    <submittedName>
        <fullName evidence="2">Uncharacterized protein</fullName>
    </submittedName>
</protein>
<dbReference type="OMA" id="LFMTWLR"/>
<feature type="compositionally biased region" description="Basic and acidic residues" evidence="1">
    <location>
        <begin position="292"/>
        <end position="303"/>
    </location>
</feature>
<dbReference type="KEGG" id="ssl:SS1G_12322"/>
<evidence type="ECO:0000256" key="1">
    <source>
        <dbReference type="SAM" id="MobiDB-lite"/>
    </source>
</evidence>
<name>A0A1D9Q3H7_SCLS1</name>